<evidence type="ECO:0000259" key="2">
    <source>
        <dbReference type="PROSITE" id="PS50238"/>
    </source>
</evidence>
<dbReference type="GO" id="GO:0005096">
    <property type="term" value="F:GTPase activator activity"/>
    <property type="evidence" value="ECO:0007669"/>
    <property type="project" value="TreeGrafter"/>
</dbReference>
<dbReference type="Gene3D" id="1.10.555.10">
    <property type="entry name" value="Rho GTPase activation protein"/>
    <property type="match status" value="1"/>
</dbReference>
<evidence type="ECO:0000313" key="4">
    <source>
        <dbReference type="Proteomes" id="UP000014680"/>
    </source>
</evidence>
<dbReference type="GO" id="GO:0007165">
    <property type="term" value="P:signal transduction"/>
    <property type="evidence" value="ECO:0007669"/>
    <property type="project" value="InterPro"/>
</dbReference>
<dbReference type="OMA" id="HEYVMAP"/>
<organism evidence="3 4">
    <name type="scientific">Entamoeba invadens IP1</name>
    <dbReference type="NCBI Taxonomy" id="370355"/>
    <lineage>
        <taxon>Eukaryota</taxon>
        <taxon>Amoebozoa</taxon>
        <taxon>Evosea</taxon>
        <taxon>Archamoebae</taxon>
        <taxon>Mastigamoebida</taxon>
        <taxon>Entamoebidae</taxon>
        <taxon>Entamoeba</taxon>
    </lineage>
</organism>
<dbReference type="VEuPathDB" id="AmoebaDB:EIN_095050"/>
<dbReference type="CDD" id="cd00159">
    <property type="entry name" value="RhoGAP"/>
    <property type="match status" value="1"/>
</dbReference>
<feature type="compositionally biased region" description="Polar residues" evidence="1">
    <location>
        <begin position="431"/>
        <end position="443"/>
    </location>
</feature>
<feature type="compositionally biased region" description="Basic and acidic residues" evidence="1">
    <location>
        <begin position="444"/>
        <end position="464"/>
    </location>
</feature>
<feature type="region of interest" description="Disordered" evidence="1">
    <location>
        <begin position="428"/>
        <end position="472"/>
    </location>
</feature>
<feature type="domain" description="Rho-GAP" evidence="2">
    <location>
        <begin position="216"/>
        <end position="399"/>
    </location>
</feature>
<evidence type="ECO:0000256" key="1">
    <source>
        <dbReference type="SAM" id="MobiDB-lite"/>
    </source>
</evidence>
<evidence type="ECO:0000313" key="3">
    <source>
        <dbReference type="EMBL" id="ELP87268.1"/>
    </source>
</evidence>
<dbReference type="SUPFAM" id="SSF48350">
    <property type="entry name" value="GTPase activation domain, GAP"/>
    <property type="match status" value="1"/>
</dbReference>
<dbReference type="KEGG" id="eiv:EIN_095050"/>
<reference evidence="3 4" key="1">
    <citation type="submission" date="2012-10" db="EMBL/GenBank/DDBJ databases">
        <authorList>
            <person name="Zafar N."/>
            <person name="Inman J."/>
            <person name="Hall N."/>
            <person name="Lorenzi H."/>
            <person name="Caler E."/>
        </authorList>
    </citation>
    <scope>NUCLEOTIDE SEQUENCE [LARGE SCALE GENOMIC DNA]</scope>
    <source>
        <strain evidence="3 4">IP1</strain>
    </source>
</reference>
<gene>
    <name evidence="3" type="ORF">EIN_095050</name>
</gene>
<dbReference type="PROSITE" id="PS50238">
    <property type="entry name" value="RHOGAP"/>
    <property type="match status" value="1"/>
</dbReference>
<accession>A0A0A1U3E1</accession>
<proteinExistence type="predicted"/>
<dbReference type="SMART" id="SM00324">
    <property type="entry name" value="RhoGAP"/>
    <property type="match status" value="1"/>
</dbReference>
<dbReference type="RefSeq" id="XP_004254039.1">
    <property type="nucleotide sequence ID" value="XM_004253991.1"/>
</dbReference>
<keyword evidence="4" id="KW-1185">Reference proteome</keyword>
<dbReference type="OrthoDB" id="29546at2759"/>
<dbReference type="PANTHER" id="PTHR23179:SF3">
    <property type="entry name" value="RHO GTPASE-ACTIVATING PROTEIN 20"/>
    <property type="match status" value="1"/>
</dbReference>
<dbReference type="InterPro" id="IPR000198">
    <property type="entry name" value="RhoGAP_dom"/>
</dbReference>
<name>A0A0A1U3E1_ENTIV</name>
<dbReference type="Proteomes" id="UP000014680">
    <property type="component" value="Unassembled WGS sequence"/>
</dbReference>
<dbReference type="Pfam" id="PF00620">
    <property type="entry name" value="RhoGAP"/>
    <property type="match status" value="1"/>
</dbReference>
<dbReference type="PANTHER" id="PTHR23179">
    <property type="entry name" value="T-CELL ACTIVATION RHO GTPASE ACTIVATING PROTEIN-RELATED"/>
    <property type="match status" value="1"/>
</dbReference>
<dbReference type="EMBL" id="KB206860">
    <property type="protein sequence ID" value="ELP87268.1"/>
    <property type="molecule type" value="Genomic_DNA"/>
</dbReference>
<dbReference type="InterPro" id="IPR008936">
    <property type="entry name" value="Rho_GTPase_activation_prot"/>
</dbReference>
<sequence length="503" mass="57018">MDKVTGMMDSIKAKTERAMNGEKTETPETEYVALHMKSIDDLETFFKKHKTYTNKIIDSFATIIEQLGNLAELDRTRLSTLPQNQKAKQAISVNFLLFSQGSFQVLKDELVRGYTCEVDAILCEIGDVKGTFQKNQRKTMDNLETLVTMKYQLGNLVEKRNRVMQDFQYKALNSFNNTVSMYFNGNGHLIEAAEEIEPTESEIQNIHLRGVSYVGKTVGEILDSEKRKHYELPKAIEEIIKIVRDNYLEREGVFRTAASLKEVDELYHRLSVSKLADFSCETLVSTLKRFVRELPGMLFCNSLAKDMLTTYRSRGTDEEKISALRKLFSGKWVPEEKIVLFKAICLLCSDISSRSDVNLMNNKNLSVCWTPTMFAVGNDDLSSYLEMMTFIIQEARPIFNDLKIGAPKHEYVMAPSVPYVPMSVPIPSPNSPRSCGSGDSPSSAKEDHSVFGGAREKVPTRDPMQRYQVKPQRPTTLVGNAFLLKRKVPKEPTNESFLLGEVN</sequence>
<dbReference type="AlphaFoldDB" id="A0A0A1U3E1"/>
<dbReference type="GeneID" id="14886340"/>
<protein>
    <recommendedName>
        <fullName evidence="2">Rho-GAP domain-containing protein</fullName>
    </recommendedName>
</protein>